<feature type="transmembrane region" description="Helical" evidence="1">
    <location>
        <begin position="545"/>
        <end position="564"/>
    </location>
</feature>
<reference evidence="2" key="1">
    <citation type="journal article" date="2018" name="Genome Biol.">
        <title>SKESA: strategic k-mer extension for scrupulous assemblies.</title>
        <authorList>
            <person name="Souvorov A."/>
            <person name="Agarwala R."/>
            <person name="Lipman D.J."/>
        </authorList>
    </citation>
    <scope>NUCLEOTIDE SEQUENCE</scope>
    <source>
        <strain evidence="2">MA.JE_S09-001881</strain>
    </source>
</reference>
<evidence type="ECO:0000313" key="2">
    <source>
        <dbReference type="EMBL" id="HAF6368813.1"/>
    </source>
</evidence>
<keyword evidence="1" id="KW-0812">Transmembrane</keyword>
<gene>
    <name evidence="2" type="ORF">G8N11_001647</name>
</gene>
<proteinExistence type="predicted"/>
<evidence type="ECO:0000256" key="1">
    <source>
        <dbReference type="SAM" id="Phobius"/>
    </source>
</evidence>
<accession>A0A750KIJ7</accession>
<organism evidence="2">
    <name type="scientific">Salmonella enterica</name>
    <name type="common">Salmonella choleraesuis</name>
    <dbReference type="NCBI Taxonomy" id="28901"/>
    <lineage>
        <taxon>Bacteria</taxon>
        <taxon>Pseudomonadati</taxon>
        <taxon>Pseudomonadota</taxon>
        <taxon>Gammaproteobacteria</taxon>
        <taxon>Enterobacterales</taxon>
        <taxon>Enterobacteriaceae</taxon>
        <taxon>Salmonella</taxon>
    </lineage>
</organism>
<keyword evidence="1" id="KW-0472">Membrane</keyword>
<dbReference type="EMBL" id="DAAVPB010000005">
    <property type="protein sequence ID" value="HAF6368813.1"/>
    <property type="molecule type" value="Genomic_DNA"/>
</dbReference>
<keyword evidence="1" id="KW-1133">Transmembrane helix</keyword>
<comment type="caution">
    <text evidence="2">The sequence shown here is derived from an EMBL/GenBank/DDBJ whole genome shotgun (WGS) entry which is preliminary data.</text>
</comment>
<reference evidence="2" key="2">
    <citation type="submission" date="2020-02" db="EMBL/GenBank/DDBJ databases">
        <authorList>
            <consortium name="NCBI Pathogen Detection Project"/>
        </authorList>
    </citation>
    <scope>NUCLEOTIDE SEQUENCE</scope>
    <source>
        <strain evidence="2">MA.JE_S09-001881</strain>
    </source>
</reference>
<name>A0A750KIJ7_SALER</name>
<sequence length="566" mass="63794">MNFTNLDDYSELRPLMIFARNARRRQVTERSERTVEEAEFHRNWQGDDVRPFFSDGIRNKYCCVMTIWSFLFFPAFAVASPVNGYVLGASGNIHEVLSVVMSVRVNDTISRETESGNDVPPEVYPETVRGVSMALNGMINLSEYSRYNGRSWANIFLRSHNLSASFFDSPDVSFTWSRQSCQGALKWVVSGYPQFNTSVKNPVAEIKGVCKQQPYNATPGAYYSARSGNVYSMPYDGGYINGYTFDDVINYFNEVYRSAVYRRYEENFKDFVNRYPLCSSFSLDIKDEDEIKPSGENRSYNINGSSVSLMSSYKVKLISPVTESCILDGRPVKTKGGYYPLADTTIFVSASGYEEGKVNSYIPDIFNGGDKLLLNSYMSAMTRKIIPALAFASVLNTAWAEASASPDYKGIPYSETSRITESDVMSVMNNRNVNPSAADAYAQIPEQGVYLMYWSDTHNSYVTQEVFDASKKVEVDLGHNPGIESPELVQGELSDALNPLFNIMPFLKNFRLDAHAASCPVWTYQVFGQEIPMTSFCTLVEDNRVLISLFFIIQWTIISLVIIVRT</sequence>
<dbReference type="AlphaFoldDB" id="A0A750KIJ7"/>
<protein>
    <submittedName>
        <fullName evidence="2">Uncharacterized protein</fullName>
    </submittedName>
</protein>